<dbReference type="OrthoDB" id="7779022at2"/>
<sequence>MAKAIFTEEFHFTSMKRNAGWSAYPKPEPQYYPREFIDAAVKAGRATEVKPSVRKGRASAADRADEPGS</sequence>
<name>A0A521E641_9RHOB</name>
<keyword evidence="3" id="KW-1185">Reference proteome</keyword>
<dbReference type="AlphaFoldDB" id="A0A521E641"/>
<feature type="compositionally biased region" description="Basic and acidic residues" evidence="1">
    <location>
        <begin position="60"/>
        <end position="69"/>
    </location>
</feature>
<evidence type="ECO:0000313" key="2">
    <source>
        <dbReference type="EMBL" id="SMO78861.1"/>
    </source>
</evidence>
<evidence type="ECO:0000313" key="3">
    <source>
        <dbReference type="Proteomes" id="UP000319014"/>
    </source>
</evidence>
<dbReference type="RefSeq" id="WP_142663570.1">
    <property type="nucleotide sequence ID" value="NZ_FXTK01000011.1"/>
</dbReference>
<organism evidence="2 3">
    <name type="scientific">Paracoccus laeviglucosivorans</name>
    <dbReference type="NCBI Taxonomy" id="1197861"/>
    <lineage>
        <taxon>Bacteria</taxon>
        <taxon>Pseudomonadati</taxon>
        <taxon>Pseudomonadota</taxon>
        <taxon>Alphaproteobacteria</taxon>
        <taxon>Rhodobacterales</taxon>
        <taxon>Paracoccaceae</taxon>
        <taxon>Paracoccus</taxon>
    </lineage>
</organism>
<accession>A0A521E641</accession>
<gene>
    <name evidence="2" type="ORF">SAMN06265221_11151</name>
</gene>
<protein>
    <submittedName>
        <fullName evidence="2">Uncharacterized protein</fullName>
    </submittedName>
</protein>
<evidence type="ECO:0000256" key="1">
    <source>
        <dbReference type="SAM" id="MobiDB-lite"/>
    </source>
</evidence>
<dbReference type="Proteomes" id="UP000319014">
    <property type="component" value="Unassembled WGS sequence"/>
</dbReference>
<feature type="region of interest" description="Disordered" evidence="1">
    <location>
        <begin position="47"/>
        <end position="69"/>
    </location>
</feature>
<reference evidence="2 3" key="1">
    <citation type="submission" date="2017-05" db="EMBL/GenBank/DDBJ databases">
        <authorList>
            <person name="Varghese N."/>
            <person name="Submissions S."/>
        </authorList>
    </citation>
    <scope>NUCLEOTIDE SEQUENCE [LARGE SCALE GENOMIC DNA]</scope>
    <source>
        <strain evidence="2 3">DSM 100094</strain>
    </source>
</reference>
<proteinExistence type="predicted"/>
<dbReference type="EMBL" id="FXTK01000011">
    <property type="protein sequence ID" value="SMO78861.1"/>
    <property type="molecule type" value="Genomic_DNA"/>
</dbReference>